<protein>
    <submittedName>
        <fullName evidence="2">Uncharacterized protein</fullName>
    </submittedName>
</protein>
<keyword evidence="1" id="KW-0732">Signal</keyword>
<dbReference type="EMBL" id="CAMPGE010025697">
    <property type="protein sequence ID" value="CAI2383434.1"/>
    <property type="molecule type" value="Genomic_DNA"/>
</dbReference>
<evidence type="ECO:0000256" key="1">
    <source>
        <dbReference type="SAM" id="SignalP"/>
    </source>
</evidence>
<keyword evidence="3" id="KW-1185">Reference proteome</keyword>
<proteinExistence type="predicted"/>
<evidence type="ECO:0000313" key="3">
    <source>
        <dbReference type="Proteomes" id="UP001295684"/>
    </source>
</evidence>
<gene>
    <name evidence="2" type="ORF">ECRASSUSDP1_LOCUS24933</name>
</gene>
<dbReference type="AlphaFoldDB" id="A0AAD2D6U9"/>
<reference evidence="2" key="1">
    <citation type="submission" date="2023-07" db="EMBL/GenBank/DDBJ databases">
        <authorList>
            <consortium name="AG Swart"/>
            <person name="Singh M."/>
            <person name="Singh A."/>
            <person name="Seah K."/>
            <person name="Emmerich C."/>
        </authorList>
    </citation>
    <scope>NUCLEOTIDE SEQUENCE</scope>
    <source>
        <strain evidence="2">DP1</strain>
    </source>
</reference>
<name>A0AAD2D6U9_EUPCR</name>
<comment type="caution">
    <text evidence="2">The sequence shown here is derived from an EMBL/GenBank/DDBJ whole genome shotgun (WGS) entry which is preliminary data.</text>
</comment>
<feature type="chain" id="PRO_5041963941" evidence="1">
    <location>
        <begin position="19"/>
        <end position="147"/>
    </location>
</feature>
<accession>A0AAD2D6U9</accession>
<dbReference type="Proteomes" id="UP001295684">
    <property type="component" value="Unassembled WGS sequence"/>
</dbReference>
<sequence>MKFPYVVILALIIGSTLSAAGDPHLRRAQELIDWIEGDMEGTIVVMFYDQNSPESRIKAMREEIEREILRPNSGFHYYEVDVVIEDYAGVIEMCELNLKEIKHSPTLMITSDGNGYWAHGQGAVQEIKYQLPNYSIDIRRELGLIRR</sequence>
<organism evidence="2 3">
    <name type="scientific">Euplotes crassus</name>
    <dbReference type="NCBI Taxonomy" id="5936"/>
    <lineage>
        <taxon>Eukaryota</taxon>
        <taxon>Sar</taxon>
        <taxon>Alveolata</taxon>
        <taxon>Ciliophora</taxon>
        <taxon>Intramacronucleata</taxon>
        <taxon>Spirotrichea</taxon>
        <taxon>Hypotrichia</taxon>
        <taxon>Euplotida</taxon>
        <taxon>Euplotidae</taxon>
        <taxon>Moneuplotes</taxon>
    </lineage>
</organism>
<feature type="signal peptide" evidence="1">
    <location>
        <begin position="1"/>
        <end position="18"/>
    </location>
</feature>
<evidence type="ECO:0000313" key="2">
    <source>
        <dbReference type="EMBL" id="CAI2383434.1"/>
    </source>
</evidence>